<evidence type="ECO:0000313" key="1">
    <source>
        <dbReference type="EMBL" id="BBH23299.1"/>
    </source>
</evidence>
<dbReference type="PROSITE" id="PS51257">
    <property type="entry name" value="PROKAR_LIPOPROTEIN"/>
    <property type="match status" value="1"/>
</dbReference>
<keyword evidence="2" id="KW-1185">Reference proteome</keyword>
<organism evidence="1 2">
    <name type="scientific">Paenibacillus baekrokdamisoli</name>
    <dbReference type="NCBI Taxonomy" id="1712516"/>
    <lineage>
        <taxon>Bacteria</taxon>
        <taxon>Bacillati</taxon>
        <taxon>Bacillota</taxon>
        <taxon>Bacilli</taxon>
        <taxon>Bacillales</taxon>
        <taxon>Paenibacillaceae</taxon>
        <taxon>Paenibacillus</taxon>
    </lineage>
</organism>
<dbReference type="OrthoDB" id="2657915at2"/>
<dbReference type="RefSeq" id="WP_125662724.1">
    <property type="nucleotide sequence ID" value="NZ_AP019308.1"/>
</dbReference>
<sequence length="354" mass="38754">MKLLKTSMLAILVLLIAVMAGCSSVKPPKEALLSAMTKLQTAKSMSFKGTFSLDDIVIPPTGSGTNAAMTDIFMKMLKGAIVDFHGAMQTEPMRAEVVMDLAFGTADMTIHLTVPVIITKDKVWLKVPQIPGAKLPDTLVGKFVEIDLNKIAAEQKNSVILDGAATKKLGQDLLKTLSDPFDEKTYFSEPKAVDVKGLPEGYKGDQFIRFNMNKQNSDQAVTTIIDKAAPAIIDLLLKNDAYMKALQLKKEELEAAKKELADKKDGKIQPAVEELKKSLDDLTFTGGIQDGYLTYQELQLNLDSKDAQNPQKLAVQFKISYADLNKDVKFQYELPKDAVPVQQVQDILGLVSGS</sequence>
<proteinExistence type="predicted"/>
<name>A0A3G9JJU5_9BACL</name>
<evidence type="ECO:0000313" key="2">
    <source>
        <dbReference type="Proteomes" id="UP000275368"/>
    </source>
</evidence>
<dbReference type="EMBL" id="AP019308">
    <property type="protein sequence ID" value="BBH23299.1"/>
    <property type="molecule type" value="Genomic_DNA"/>
</dbReference>
<reference evidence="1 2" key="1">
    <citation type="submission" date="2018-11" db="EMBL/GenBank/DDBJ databases">
        <title>Complete genome sequence of Paenibacillus baekrokdamisoli strain KCTC 33723.</title>
        <authorList>
            <person name="Kang S.W."/>
            <person name="Lee K.C."/>
            <person name="Kim K.K."/>
            <person name="Kim J.S."/>
            <person name="Kim D.S."/>
            <person name="Ko S.H."/>
            <person name="Yang S.H."/>
            <person name="Lee J.S."/>
        </authorList>
    </citation>
    <scope>NUCLEOTIDE SEQUENCE [LARGE SCALE GENOMIC DNA]</scope>
    <source>
        <strain evidence="1 2">KCTC 33723</strain>
    </source>
</reference>
<accession>A0A3G9JJU5</accession>
<protein>
    <submittedName>
        <fullName evidence="1">Uncharacterized protein</fullName>
    </submittedName>
</protein>
<dbReference type="AlphaFoldDB" id="A0A3G9JJU5"/>
<dbReference type="Proteomes" id="UP000275368">
    <property type="component" value="Chromosome"/>
</dbReference>
<dbReference type="KEGG" id="pbk:Back11_46440"/>
<gene>
    <name evidence="1" type="ORF">Back11_46440</name>
</gene>